<protein>
    <recommendedName>
        <fullName evidence="5">DUF3168 domain-containing protein</fullName>
    </recommendedName>
</protein>
<evidence type="ECO:0000313" key="4">
    <source>
        <dbReference type="Proteomes" id="UP000284689"/>
    </source>
</evidence>
<evidence type="ECO:0008006" key="5">
    <source>
        <dbReference type="Google" id="ProtNLM"/>
    </source>
</evidence>
<dbReference type="AlphaFoldDB" id="A0A174KQZ5"/>
<sequence>MEQLFYSIQQHIAANMPVLSTIDEDYGQLQTDEDTYPVTFPCVLINAEQTDWESLSGGVQRGKCTVVITLGIDCYDDTRYGSGTEEKAIERQQMASELNKLLHCKRFEGSAGPLVRKKSRNYSLPGGIKVYEMRYEVTVTE</sequence>
<dbReference type="EMBL" id="QSJD01000021">
    <property type="protein sequence ID" value="RHD46771.1"/>
    <property type="molecule type" value="Genomic_DNA"/>
</dbReference>
<gene>
    <name evidence="2" type="ORF">DW794_13665</name>
    <name evidence="1" type="ORF">ERS852494_01605</name>
</gene>
<proteinExistence type="predicted"/>
<accession>A0A174KQZ5</accession>
<dbReference type="RefSeq" id="WP_055171064.1">
    <property type="nucleotide sequence ID" value="NZ_CZAI01000003.1"/>
</dbReference>
<reference evidence="2 4" key="2">
    <citation type="submission" date="2018-08" db="EMBL/GenBank/DDBJ databases">
        <title>A genome reference for cultivated species of the human gut microbiota.</title>
        <authorList>
            <person name="Zou Y."/>
            <person name="Xue W."/>
            <person name="Luo G."/>
        </authorList>
    </citation>
    <scope>NUCLEOTIDE SEQUENCE [LARGE SCALE GENOMIC DNA]</scope>
    <source>
        <strain evidence="2 4">AM31-16AC</strain>
    </source>
</reference>
<dbReference type="Proteomes" id="UP000095657">
    <property type="component" value="Unassembled WGS sequence"/>
</dbReference>
<evidence type="ECO:0000313" key="3">
    <source>
        <dbReference type="Proteomes" id="UP000095657"/>
    </source>
</evidence>
<evidence type="ECO:0000313" key="1">
    <source>
        <dbReference type="EMBL" id="CUP14422.1"/>
    </source>
</evidence>
<evidence type="ECO:0000313" key="2">
    <source>
        <dbReference type="EMBL" id="RHD46771.1"/>
    </source>
</evidence>
<organism evidence="1 3">
    <name type="scientific">Bacteroides caccae</name>
    <dbReference type="NCBI Taxonomy" id="47678"/>
    <lineage>
        <taxon>Bacteria</taxon>
        <taxon>Pseudomonadati</taxon>
        <taxon>Bacteroidota</taxon>
        <taxon>Bacteroidia</taxon>
        <taxon>Bacteroidales</taxon>
        <taxon>Bacteroidaceae</taxon>
        <taxon>Bacteroides</taxon>
    </lineage>
</organism>
<name>A0A174KQZ5_9BACE</name>
<reference evidence="1 3" key="1">
    <citation type="submission" date="2015-09" db="EMBL/GenBank/DDBJ databases">
        <authorList>
            <consortium name="Pathogen Informatics"/>
        </authorList>
    </citation>
    <scope>NUCLEOTIDE SEQUENCE [LARGE SCALE GENOMIC DNA]</scope>
    <source>
        <strain evidence="1 3">2789STDY5834880</strain>
    </source>
</reference>
<dbReference type="EMBL" id="CZAI01000003">
    <property type="protein sequence ID" value="CUP14422.1"/>
    <property type="molecule type" value="Genomic_DNA"/>
</dbReference>
<dbReference type="STRING" id="47678.ERS852494_01605"/>
<dbReference type="Proteomes" id="UP000284689">
    <property type="component" value="Unassembled WGS sequence"/>
</dbReference>